<dbReference type="InterPro" id="IPR012340">
    <property type="entry name" value="NA-bd_OB-fold"/>
</dbReference>
<gene>
    <name evidence="4" type="ORF">GMD78_03330</name>
</gene>
<feature type="domain" description="OB" evidence="3">
    <location>
        <begin position="83"/>
        <end position="151"/>
    </location>
</feature>
<evidence type="ECO:0000313" key="4">
    <source>
        <dbReference type="EMBL" id="MUK87432.1"/>
    </source>
</evidence>
<reference evidence="4 5" key="1">
    <citation type="submission" date="2019-11" db="EMBL/GenBank/DDBJ databases">
        <authorList>
            <person name="Li X."/>
        </authorList>
    </citation>
    <scope>NUCLEOTIDE SEQUENCE [LARGE SCALE GENOMIC DNA]</scope>
    <source>
        <strain evidence="4 5">L9</strain>
    </source>
</reference>
<accession>A0A6N8FCP3</accession>
<dbReference type="CDD" id="cd04488">
    <property type="entry name" value="RecG_wedge_OBF"/>
    <property type="match status" value="1"/>
</dbReference>
<evidence type="ECO:0000256" key="2">
    <source>
        <dbReference type="SAM" id="Phobius"/>
    </source>
</evidence>
<feature type="compositionally biased region" description="Low complexity" evidence="1">
    <location>
        <begin position="48"/>
        <end position="63"/>
    </location>
</feature>
<dbReference type="EMBL" id="WOCA01000002">
    <property type="protein sequence ID" value="MUK87432.1"/>
    <property type="molecule type" value="Genomic_DNA"/>
</dbReference>
<proteinExistence type="predicted"/>
<evidence type="ECO:0000313" key="5">
    <source>
        <dbReference type="Proteomes" id="UP000469125"/>
    </source>
</evidence>
<name>A0A6N8FCP3_9BACI</name>
<dbReference type="Gene3D" id="2.40.50.140">
    <property type="entry name" value="Nucleic acid-binding proteins"/>
    <property type="match status" value="2"/>
</dbReference>
<dbReference type="InterPro" id="IPR004365">
    <property type="entry name" value="NA-bd_OB_tRNA"/>
</dbReference>
<dbReference type="Proteomes" id="UP000469125">
    <property type="component" value="Unassembled WGS sequence"/>
</dbReference>
<sequence>MGEYKKLILWMGCILVVVIGYLIYDHGLFSTKGDADTTDLYTSEGQIQSSNQSESNSNSNSNQMKDSVLSIDTITHSNIGEEVTIEGTVRTIKEHENGHLFLNVTDDTGEISVPIFSDKGIDKDYIKEGMTYLFTGKVKEFNNTLEISIESKENMRMVNTTNKVTEENVGKEVTIYGTILSKYAHPDGHVFMTILSDSEEIEVPIFKNNQIDIDDIPINSEVGIKGTIDLYKDQLEVIPQKQEDIEIIELGNEEEIDLIKVSDISSELRGKMVQVRGNVKDAAEHDGHVFFTLVDGSDEIKSVLFKADGNEIEGRKIKIMQAQEEDFPIRILAMVDFYDNELEVIVDKVFIQY</sequence>
<feature type="transmembrane region" description="Helical" evidence="2">
    <location>
        <begin position="7"/>
        <end position="24"/>
    </location>
</feature>
<dbReference type="GO" id="GO:0003676">
    <property type="term" value="F:nucleic acid binding"/>
    <property type="evidence" value="ECO:0007669"/>
    <property type="project" value="InterPro"/>
</dbReference>
<dbReference type="AlphaFoldDB" id="A0A6N8FCP3"/>
<evidence type="ECO:0000259" key="3">
    <source>
        <dbReference type="Pfam" id="PF01336"/>
    </source>
</evidence>
<keyword evidence="5" id="KW-1185">Reference proteome</keyword>
<feature type="domain" description="OB" evidence="3">
    <location>
        <begin position="173"/>
        <end position="241"/>
    </location>
</feature>
<evidence type="ECO:0000256" key="1">
    <source>
        <dbReference type="SAM" id="MobiDB-lite"/>
    </source>
</evidence>
<keyword evidence="2" id="KW-0472">Membrane</keyword>
<comment type="caution">
    <text evidence="4">The sequence shown here is derived from an EMBL/GenBank/DDBJ whole genome shotgun (WGS) entry which is preliminary data.</text>
</comment>
<feature type="region of interest" description="Disordered" evidence="1">
    <location>
        <begin position="44"/>
        <end position="64"/>
    </location>
</feature>
<keyword evidence="2" id="KW-0812">Transmembrane</keyword>
<keyword evidence="2" id="KW-1133">Transmembrane helix</keyword>
<dbReference type="RefSeq" id="WP_155667117.1">
    <property type="nucleotide sequence ID" value="NZ_WOCA01000002.1"/>
</dbReference>
<dbReference type="SUPFAM" id="SSF50249">
    <property type="entry name" value="Nucleic acid-binding proteins"/>
    <property type="match status" value="2"/>
</dbReference>
<organism evidence="4 5">
    <name type="scientific">Ornithinibacillus caprae</name>
    <dbReference type="NCBI Taxonomy" id="2678566"/>
    <lineage>
        <taxon>Bacteria</taxon>
        <taxon>Bacillati</taxon>
        <taxon>Bacillota</taxon>
        <taxon>Bacilli</taxon>
        <taxon>Bacillales</taxon>
        <taxon>Bacillaceae</taxon>
        <taxon>Ornithinibacillus</taxon>
    </lineage>
</organism>
<protein>
    <recommendedName>
        <fullName evidence="3">OB domain-containing protein</fullName>
    </recommendedName>
</protein>
<dbReference type="Pfam" id="PF01336">
    <property type="entry name" value="tRNA_anti-codon"/>
    <property type="match status" value="2"/>
</dbReference>